<dbReference type="AlphaFoldDB" id="A0A3A8E538"/>
<organism evidence="1 2">
    <name type="scientific">Acinetobacter tianfuensis</name>
    <dbReference type="NCBI Taxonomy" id="2419603"/>
    <lineage>
        <taxon>Bacteria</taxon>
        <taxon>Pseudomonadati</taxon>
        <taxon>Pseudomonadota</taxon>
        <taxon>Gammaproteobacteria</taxon>
        <taxon>Moraxellales</taxon>
        <taxon>Moraxellaceae</taxon>
        <taxon>Acinetobacter</taxon>
    </lineage>
</organism>
<dbReference type="Proteomes" id="UP000282388">
    <property type="component" value="Unassembled WGS sequence"/>
</dbReference>
<protein>
    <submittedName>
        <fullName evidence="1">Uncharacterized protein</fullName>
    </submittedName>
</protein>
<dbReference type="EMBL" id="RAXV01000027">
    <property type="protein sequence ID" value="RKG30182.1"/>
    <property type="molecule type" value="Genomic_DNA"/>
</dbReference>
<keyword evidence="2" id="KW-1185">Reference proteome</keyword>
<reference evidence="1 2" key="1">
    <citation type="submission" date="2018-09" db="EMBL/GenBank/DDBJ databases">
        <title>The draft genome of Acinetobacter spp. strains.</title>
        <authorList>
            <person name="Qin J."/>
            <person name="Feng Y."/>
            <person name="Zong Z."/>
        </authorList>
    </citation>
    <scope>NUCLEOTIDE SEQUENCE [LARGE SCALE GENOMIC DNA]</scope>
    <source>
        <strain evidence="1 2">WCHAc060012</strain>
    </source>
</reference>
<gene>
    <name evidence="1" type="ORF">D7V32_12215</name>
</gene>
<accession>A0A3A8E538</accession>
<proteinExistence type="predicted"/>
<evidence type="ECO:0000313" key="2">
    <source>
        <dbReference type="Proteomes" id="UP000282388"/>
    </source>
</evidence>
<evidence type="ECO:0000313" key="1">
    <source>
        <dbReference type="EMBL" id="RKG30182.1"/>
    </source>
</evidence>
<comment type="caution">
    <text evidence="1">The sequence shown here is derived from an EMBL/GenBank/DDBJ whole genome shotgun (WGS) entry which is preliminary data.</text>
</comment>
<name>A0A3A8E538_9GAMM</name>
<sequence length="265" mass="30527">MKLEFLSFNGLKLKLSDLYKRNVDNVEIIDLVIENKIPLFALANGFYVGEYVKSADKIAIKKIHKDIRYVELFESNKLNSLMSGDLEKLSICACKSLYGKEIECDGFIFLPKDIYERLVFRQPEKEALSFPCWQVDMMDYYDQSEIILEITCNSLYIPMNTLSSVLDGTEISTNEDFDDCAVLEGNQKKQRDARDKRGMARIIAKYVESLQTGEYKAVDIADKVIAIMNEFNANQTDKAEYMKRWIGCVLDEKARNPGIRKLKKD</sequence>